<dbReference type="InterPro" id="IPR039261">
    <property type="entry name" value="FNR_nucleotide-bd"/>
</dbReference>
<feature type="region of interest" description="Disordered" evidence="1">
    <location>
        <begin position="1"/>
        <end position="22"/>
    </location>
</feature>
<accession>A0A250XN34</accession>
<dbReference type="STRING" id="1157962.A0A250XN34"/>
<dbReference type="PANTHER" id="PTHR47215">
    <property type="match status" value="1"/>
</dbReference>
<sequence>MRFRHVGRSNRDGDEGAETKLGPNVIAGVKELRQNVTWSQATVMRNESSTFDGSIRLIQLSVADKADILYGRKVKGVMGSSKWIESYTMPGQVIGLRFSDSTSTEEPHISTKLYSLAGSPYEGRRDSAYFDASIIEIVADRNGCVDDKRLCELGPGSQLEVSQVVGRGFSSLFSSASSVPAAVEEGRPMLLLAIGTKGLVPMRALLNWTPIQAHATKRKVACLYMTRTATTAAFLPGWDLWREAGVNFIPLYTEMFDPESSTHQSDVLDLLEKTLFLREGGFSSLVGPPPAITVLISGAAGEVAAQLAKKLATKGVEHERMLFCDYF</sequence>
<dbReference type="Gene3D" id="3.40.50.80">
    <property type="entry name" value="Nucleotide-binding domain of ferredoxin-NADP reductase (FNR) module"/>
    <property type="match status" value="1"/>
</dbReference>
<comment type="caution">
    <text evidence="2">The sequence shown here is derived from an EMBL/GenBank/DDBJ whole genome shotgun (WGS) entry which is preliminary data.</text>
</comment>
<name>A0A250XN34_9CHLO</name>
<reference evidence="2 3" key="1">
    <citation type="submission" date="2017-08" db="EMBL/GenBank/DDBJ databases">
        <title>Acidophilic green algal genome provides insights into adaptation to an acidic environment.</title>
        <authorList>
            <person name="Hirooka S."/>
            <person name="Hirose Y."/>
            <person name="Kanesaki Y."/>
            <person name="Higuchi S."/>
            <person name="Fujiwara T."/>
            <person name="Onuma R."/>
            <person name="Era A."/>
            <person name="Ohbayashi R."/>
            <person name="Uzuka A."/>
            <person name="Nozaki H."/>
            <person name="Yoshikawa H."/>
            <person name="Miyagishima S.Y."/>
        </authorList>
    </citation>
    <scope>NUCLEOTIDE SEQUENCE [LARGE SCALE GENOMIC DNA]</scope>
    <source>
        <strain evidence="2 3">NIES-2499</strain>
    </source>
</reference>
<gene>
    <name evidence="2" type="ORF">CEUSTIGMA_g11744.t1</name>
</gene>
<dbReference type="PANTHER" id="PTHR47215:SF1">
    <property type="entry name" value="F9L1.8 PROTEIN"/>
    <property type="match status" value="1"/>
</dbReference>
<evidence type="ECO:0000313" key="2">
    <source>
        <dbReference type="EMBL" id="GAX84322.1"/>
    </source>
</evidence>
<keyword evidence="3" id="KW-1185">Reference proteome</keyword>
<dbReference type="AlphaFoldDB" id="A0A250XN34"/>
<evidence type="ECO:0008006" key="4">
    <source>
        <dbReference type="Google" id="ProtNLM"/>
    </source>
</evidence>
<dbReference type="SUPFAM" id="SSF52343">
    <property type="entry name" value="Ferredoxin reductase-like, C-terminal NADP-linked domain"/>
    <property type="match status" value="1"/>
</dbReference>
<protein>
    <recommendedName>
        <fullName evidence="4">FAD-binding FR-type domain-containing protein</fullName>
    </recommendedName>
</protein>
<dbReference type="Proteomes" id="UP000232323">
    <property type="component" value="Unassembled WGS sequence"/>
</dbReference>
<dbReference type="OrthoDB" id="538001at2759"/>
<proteinExistence type="predicted"/>
<organism evidence="2 3">
    <name type="scientific">Chlamydomonas eustigma</name>
    <dbReference type="NCBI Taxonomy" id="1157962"/>
    <lineage>
        <taxon>Eukaryota</taxon>
        <taxon>Viridiplantae</taxon>
        <taxon>Chlorophyta</taxon>
        <taxon>core chlorophytes</taxon>
        <taxon>Chlorophyceae</taxon>
        <taxon>CS clade</taxon>
        <taxon>Chlamydomonadales</taxon>
        <taxon>Chlamydomonadaceae</taxon>
        <taxon>Chlamydomonas</taxon>
    </lineage>
</organism>
<evidence type="ECO:0000313" key="3">
    <source>
        <dbReference type="Proteomes" id="UP000232323"/>
    </source>
</evidence>
<evidence type="ECO:0000256" key="1">
    <source>
        <dbReference type="SAM" id="MobiDB-lite"/>
    </source>
</evidence>
<dbReference type="EMBL" id="BEGY01000122">
    <property type="protein sequence ID" value="GAX84322.1"/>
    <property type="molecule type" value="Genomic_DNA"/>
</dbReference>
<feature type="compositionally biased region" description="Basic and acidic residues" evidence="1">
    <location>
        <begin position="9"/>
        <end position="18"/>
    </location>
</feature>